<dbReference type="GO" id="GO:0015833">
    <property type="term" value="P:peptide transport"/>
    <property type="evidence" value="ECO:0007669"/>
    <property type="project" value="UniProtKB-KW"/>
</dbReference>
<evidence type="ECO:0000256" key="2">
    <source>
        <dbReference type="ARBA" id="ARBA00005982"/>
    </source>
</evidence>
<dbReference type="Pfam" id="PF00854">
    <property type="entry name" value="PTR2"/>
    <property type="match status" value="1"/>
</dbReference>
<reference evidence="8" key="1">
    <citation type="submission" date="2022-03" db="EMBL/GenBank/DDBJ databases">
        <authorList>
            <person name="Tunstrom K."/>
        </authorList>
    </citation>
    <scope>NUCLEOTIDE SEQUENCE</scope>
</reference>
<proteinExistence type="inferred from homology"/>
<sequence length="177" mass="19993">MQKSIQKGTYDILVDGLVVLPEFNFQAGAVYTIIIYHAGNGSYMADAVMITPPNTVHILWLIPQYVIMTMGEVMFSVTGLQFSFTQAPASMKSVLQSVWLLTVAFGNLIVILIVEGNFLDAQWKEFFLFAGLMMLDMLIFMAMAFRWKYVELKSSTEDLAIEEIKVPDKTSIQQKEN</sequence>
<comment type="similarity">
    <text evidence="2">Belongs to the major facilitator superfamily. Proton-dependent oligopeptide transporter (POT/PTR) (TC 2.A.17) family.</text>
</comment>
<keyword evidence="6 7" id="KW-0472">Membrane</keyword>
<feature type="transmembrane region" description="Helical" evidence="7">
    <location>
        <begin position="126"/>
        <end position="145"/>
    </location>
</feature>
<keyword evidence="4" id="KW-0571">Peptide transport</keyword>
<dbReference type="FunFam" id="1.20.1250.20:FF:000379">
    <property type="entry name" value="Uncharacterized protein, isoform A"/>
    <property type="match status" value="1"/>
</dbReference>
<comment type="caution">
    <text evidence="8">The sequence shown here is derived from an EMBL/GenBank/DDBJ whole genome shotgun (WGS) entry which is preliminary data.</text>
</comment>
<evidence type="ECO:0000256" key="5">
    <source>
        <dbReference type="ARBA" id="ARBA00022989"/>
    </source>
</evidence>
<keyword evidence="9" id="KW-1185">Reference proteome</keyword>
<dbReference type="GO" id="GO:0022857">
    <property type="term" value="F:transmembrane transporter activity"/>
    <property type="evidence" value="ECO:0007669"/>
    <property type="project" value="InterPro"/>
</dbReference>
<comment type="subcellular location">
    <subcellularLocation>
        <location evidence="1">Membrane</location>
        <topology evidence="1">Multi-pass membrane protein</topology>
    </subcellularLocation>
</comment>
<evidence type="ECO:0000256" key="3">
    <source>
        <dbReference type="ARBA" id="ARBA00022692"/>
    </source>
</evidence>
<dbReference type="PANTHER" id="PTHR11654">
    <property type="entry name" value="OLIGOPEPTIDE TRANSPORTER-RELATED"/>
    <property type="match status" value="1"/>
</dbReference>
<gene>
    <name evidence="8" type="ORF">EEDITHA_LOCUS17684</name>
</gene>
<evidence type="ECO:0000256" key="1">
    <source>
        <dbReference type="ARBA" id="ARBA00004141"/>
    </source>
</evidence>
<feature type="transmembrane region" description="Helical" evidence="7">
    <location>
        <begin position="58"/>
        <end position="82"/>
    </location>
</feature>
<dbReference type="Proteomes" id="UP001153954">
    <property type="component" value="Unassembled WGS sequence"/>
</dbReference>
<accession>A0AAU9UUQ5</accession>
<evidence type="ECO:0000256" key="6">
    <source>
        <dbReference type="ARBA" id="ARBA00023136"/>
    </source>
</evidence>
<keyword evidence="4" id="KW-0813">Transport</keyword>
<keyword evidence="4" id="KW-0653">Protein transport</keyword>
<evidence type="ECO:0000313" key="8">
    <source>
        <dbReference type="EMBL" id="CAH2103135.1"/>
    </source>
</evidence>
<dbReference type="GO" id="GO:0016020">
    <property type="term" value="C:membrane"/>
    <property type="evidence" value="ECO:0007669"/>
    <property type="project" value="UniProtKB-SubCell"/>
</dbReference>
<keyword evidence="3 7" id="KW-0812">Transmembrane</keyword>
<evidence type="ECO:0008006" key="10">
    <source>
        <dbReference type="Google" id="ProtNLM"/>
    </source>
</evidence>
<organism evidence="8 9">
    <name type="scientific">Euphydryas editha</name>
    <name type="common">Edith's checkerspot</name>
    <dbReference type="NCBI Taxonomy" id="104508"/>
    <lineage>
        <taxon>Eukaryota</taxon>
        <taxon>Metazoa</taxon>
        <taxon>Ecdysozoa</taxon>
        <taxon>Arthropoda</taxon>
        <taxon>Hexapoda</taxon>
        <taxon>Insecta</taxon>
        <taxon>Pterygota</taxon>
        <taxon>Neoptera</taxon>
        <taxon>Endopterygota</taxon>
        <taxon>Lepidoptera</taxon>
        <taxon>Glossata</taxon>
        <taxon>Ditrysia</taxon>
        <taxon>Papilionoidea</taxon>
        <taxon>Nymphalidae</taxon>
        <taxon>Nymphalinae</taxon>
        <taxon>Euphydryas</taxon>
    </lineage>
</organism>
<evidence type="ECO:0000256" key="7">
    <source>
        <dbReference type="SAM" id="Phobius"/>
    </source>
</evidence>
<evidence type="ECO:0000256" key="4">
    <source>
        <dbReference type="ARBA" id="ARBA00022856"/>
    </source>
</evidence>
<dbReference type="EMBL" id="CAKOGL010000026">
    <property type="protein sequence ID" value="CAH2103135.1"/>
    <property type="molecule type" value="Genomic_DNA"/>
</dbReference>
<dbReference type="AlphaFoldDB" id="A0AAU9UUQ5"/>
<protein>
    <recommendedName>
        <fullName evidence="10">Peptide transporter</fullName>
    </recommendedName>
</protein>
<keyword evidence="5 7" id="KW-1133">Transmembrane helix</keyword>
<name>A0AAU9UUQ5_EUPED</name>
<feature type="transmembrane region" description="Helical" evidence="7">
    <location>
        <begin position="94"/>
        <end position="114"/>
    </location>
</feature>
<dbReference type="InterPro" id="IPR000109">
    <property type="entry name" value="POT_fam"/>
</dbReference>
<dbReference type="InterPro" id="IPR036259">
    <property type="entry name" value="MFS_trans_sf"/>
</dbReference>
<dbReference type="Gene3D" id="1.20.1250.20">
    <property type="entry name" value="MFS general substrate transporter like domains"/>
    <property type="match status" value="1"/>
</dbReference>
<evidence type="ECO:0000313" key="9">
    <source>
        <dbReference type="Proteomes" id="UP001153954"/>
    </source>
</evidence>